<sequence>MKPSLWRSDHHLGPPMGVDIHGLNISGVAGMFNLMEATVHNLGLLVDVDGYDWVMVSLFNPRLRMRITRRRLRMLLTLARASSYPLSTTL</sequence>
<dbReference type="AlphaFoldDB" id="A0AAV2E092"/>
<dbReference type="EMBL" id="OZ034816">
    <property type="protein sequence ID" value="CAL1379331.1"/>
    <property type="molecule type" value="Genomic_DNA"/>
</dbReference>
<keyword evidence="2" id="KW-1185">Reference proteome</keyword>
<proteinExistence type="predicted"/>
<dbReference type="Proteomes" id="UP001497516">
    <property type="component" value="Chromosome 3"/>
</dbReference>
<accession>A0AAV2E092</accession>
<protein>
    <submittedName>
        <fullName evidence="1">Uncharacterized protein</fullName>
    </submittedName>
</protein>
<evidence type="ECO:0000313" key="2">
    <source>
        <dbReference type="Proteomes" id="UP001497516"/>
    </source>
</evidence>
<organism evidence="1 2">
    <name type="scientific">Linum trigynum</name>
    <dbReference type="NCBI Taxonomy" id="586398"/>
    <lineage>
        <taxon>Eukaryota</taxon>
        <taxon>Viridiplantae</taxon>
        <taxon>Streptophyta</taxon>
        <taxon>Embryophyta</taxon>
        <taxon>Tracheophyta</taxon>
        <taxon>Spermatophyta</taxon>
        <taxon>Magnoliopsida</taxon>
        <taxon>eudicotyledons</taxon>
        <taxon>Gunneridae</taxon>
        <taxon>Pentapetalae</taxon>
        <taxon>rosids</taxon>
        <taxon>fabids</taxon>
        <taxon>Malpighiales</taxon>
        <taxon>Linaceae</taxon>
        <taxon>Linum</taxon>
    </lineage>
</organism>
<gene>
    <name evidence="1" type="ORF">LTRI10_LOCUS20858</name>
</gene>
<reference evidence="1 2" key="1">
    <citation type="submission" date="2024-04" db="EMBL/GenBank/DDBJ databases">
        <authorList>
            <person name="Fracassetti M."/>
        </authorList>
    </citation>
    <scope>NUCLEOTIDE SEQUENCE [LARGE SCALE GENOMIC DNA]</scope>
</reference>
<evidence type="ECO:0000313" key="1">
    <source>
        <dbReference type="EMBL" id="CAL1379331.1"/>
    </source>
</evidence>
<name>A0AAV2E092_9ROSI</name>